<dbReference type="GO" id="GO:0003700">
    <property type="term" value="F:DNA-binding transcription factor activity"/>
    <property type="evidence" value="ECO:0007669"/>
    <property type="project" value="InterPro"/>
</dbReference>
<evidence type="ECO:0000313" key="7">
    <source>
        <dbReference type="EMBL" id="QBQ55884.1"/>
    </source>
</evidence>
<dbReference type="PRINTS" id="PR00032">
    <property type="entry name" value="HTHARAC"/>
</dbReference>
<dbReference type="InterPro" id="IPR009057">
    <property type="entry name" value="Homeodomain-like_sf"/>
</dbReference>
<dbReference type="Proteomes" id="UP000294325">
    <property type="component" value="Chromosome"/>
</dbReference>
<evidence type="ECO:0000256" key="2">
    <source>
        <dbReference type="ARBA" id="ARBA00023125"/>
    </source>
</evidence>
<dbReference type="RefSeq" id="WP_134359139.1">
    <property type="nucleotide sequence ID" value="NZ_CP038033.1"/>
</dbReference>
<organism evidence="7 8">
    <name type="scientific">Nitrosococcus wardiae</name>
    <dbReference type="NCBI Taxonomy" id="1814290"/>
    <lineage>
        <taxon>Bacteria</taxon>
        <taxon>Pseudomonadati</taxon>
        <taxon>Pseudomonadota</taxon>
        <taxon>Gammaproteobacteria</taxon>
        <taxon>Chromatiales</taxon>
        <taxon>Chromatiaceae</taxon>
        <taxon>Nitrosococcus</taxon>
    </lineage>
</organism>
<dbReference type="PROSITE" id="PS00041">
    <property type="entry name" value="HTH_ARAC_FAMILY_1"/>
    <property type="match status" value="1"/>
</dbReference>
<reference evidence="7 8" key="1">
    <citation type="submission" date="2019-03" db="EMBL/GenBank/DDBJ databases">
        <title>The genome sequence of Nitrosococcus wardiae strain D1FHST reveals the archetypal metabolic capacity of ammonia-oxidizing Gammaproteobacteria.</title>
        <authorList>
            <person name="Wang L."/>
            <person name="Lim C.K."/>
            <person name="Hanson T.E."/>
            <person name="Dang H."/>
            <person name="Klotz M.G."/>
        </authorList>
    </citation>
    <scope>NUCLEOTIDE SEQUENCE [LARGE SCALE GENOMIC DNA]</scope>
    <source>
        <strain evidence="7 8">D1FHS</strain>
    </source>
</reference>
<gene>
    <name evidence="7" type="ORF">E3U44_16190</name>
</gene>
<dbReference type="Gene3D" id="3.40.50.2300">
    <property type="match status" value="1"/>
</dbReference>
<proteinExistence type="predicted"/>
<dbReference type="AlphaFoldDB" id="A0A4P7C2X1"/>
<feature type="domain" description="HTH araC/xylS-type" evidence="5">
    <location>
        <begin position="171"/>
        <end position="269"/>
    </location>
</feature>
<dbReference type="Pfam" id="PF12833">
    <property type="entry name" value="HTH_18"/>
    <property type="match status" value="1"/>
</dbReference>
<feature type="domain" description="Response regulatory" evidence="6">
    <location>
        <begin position="1"/>
        <end position="133"/>
    </location>
</feature>
<dbReference type="SUPFAM" id="SSF52172">
    <property type="entry name" value="CheY-like"/>
    <property type="match status" value="1"/>
</dbReference>
<dbReference type="InterPro" id="IPR020449">
    <property type="entry name" value="Tscrpt_reg_AraC-type_HTH"/>
</dbReference>
<keyword evidence="8" id="KW-1185">Reference proteome</keyword>
<evidence type="ECO:0000256" key="3">
    <source>
        <dbReference type="ARBA" id="ARBA00023163"/>
    </source>
</evidence>
<dbReference type="SUPFAM" id="SSF46689">
    <property type="entry name" value="Homeodomain-like"/>
    <property type="match status" value="2"/>
</dbReference>
<accession>A0A4P7C2X1</accession>
<comment type="caution">
    <text evidence="4">Lacks conserved residue(s) required for the propagation of feature annotation.</text>
</comment>
<dbReference type="InterPro" id="IPR001789">
    <property type="entry name" value="Sig_transdc_resp-reg_receiver"/>
</dbReference>
<dbReference type="PROSITE" id="PS50110">
    <property type="entry name" value="RESPONSE_REGULATORY"/>
    <property type="match status" value="1"/>
</dbReference>
<dbReference type="InterPro" id="IPR018060">
    <property type="entry name" value="HTH_AraC"/>
</dbReference>
<keyword evidence="3" id="KW-0804">Transcription</keyword>
<dbReference type="OrthoDB" id="2547276at2"/>
<evidence type="ECO:0000313" key="8">
    <source>
        <dbReference type="Proteomes" id="UP000294325"/>
    </source>
</evidence>
<keyword evidence="1" id="KW-0805">Transcription regulation</keyword>
<dbReference type="KEGG" id="nwr:E3U44_16190"/>
<dbReference type="GO" id="GO:0000160">
    <property type="term" value="P:phosphorelay signal transduction system"/>
    <property type="evidence" value="ECO:0007669"/>
    <property type="project" value="InterPro"/>
</dbReference>
<dbReference type="PANTHER" id="PTHR43280">
    <property type="entry name" value="ARAC-FAMILY TRANSCRIPTIONAL REGULATOR"/>
    <property type="match status" value="1"/>
</dbReference>
<dbReference type="PANTHER" id="PTHR43280:SF27">
    <property type="entry name" value="TRANSCRIPTIONAL REGULATOR MTLR"/>
    <property type="match status" value="1"/>
</dbReference>
<evidence type="ECO:0000256" key="4">
    <source>
        <dbReference type="PROSITE-ProRule" id="PRU00169"/>
    </source>
</evidence>
<evidence type="ECO:0000256" key="1">
    <source>
        <dbReference type="ARBA" id="ARBA00023015"/>
    </source>
</evidence>
<dbReference type="Gene3D" id="1.10.10.60">
    <property type="entry name" value="Homeodomain-like"/>
    <property type="match status" value="2"/>
</dbReference>
<evidence type="ECO:0000259" key="5">
    <source>
        <dbReference type="PROSITE" id="PS01124"/>
    </source>
</evidence>
<keyword evidence="2" id="KW-0238">DNA-binding</keyword>
<sequence length="284" mass="32855">MRKEASASERLTLLLIDLRQQRGELTSPDGKSDLQHILEQQAVVHHISWTGDIPKKIVETAAQVFFFEYDYPDIARLSFLQQTKLHYPSIPIILVTEQHSEAFAVWAFRSRVWDYFVKPLVVDDILHCMESLELVVAERHRGMSRKAILPPHSIPTDARFRPSSQKKNAINAGISYIEKHLHENIFQSQVAELCGMTPFQFSRYFKQAYGMTFQEFVIRRRMTEAVRLLKNPSASVTDVCYTVGFRDLSYFTRTFRRYVGMTPSRYKADLENLHTSLSSSSQVS</sequence>
<dbReference type="InterPro" id="IPR011006">
    <property type="entry name" value="CheY-like_superfamily"/>
</dbReference>
<dbReference type="PROSITE" id="PS01124">
    <property type="entry name" value="HTH_ARAC_FAMILY_2"/>
    <property type="match status" value="1"/>
</dbReference>
<protein>
    <submittedName>
        <fullName evidence="7">AraC family transcriptional regulator</fullName>
    </submittedName>
</protein>
<dbReference type="InterPro" id="IPR018062">
    <property type="entry name" value="HTH_AraC-typ_CS"/>
</dbReference>
<dbReference type="GO" id="GO:0043565">
    <property type="term" value="F:sequence-specific DNA binding"/>
    <property type="evidence" value="ECO:0007669"/>
    <property type="project" value="InterPro"/>
</dbReference>
<dbReference type="EMBL" id="CP038033">
    <property type="protein sequence ID" value="QBQ55884.1"/>
    <property type="molecule type" value="Genomic_DNA"/>
</dbReference>
<name>A0A4P7C2X1_9GAMM</name>
<dbReference type="SMART" id="SM00342">
    <property type="entry name" value="HTH_ARAC"/>
    <property type="match status" value="1"/>
</dbReference>
<evidence type="ECO:0000259" key="6">
    <source>
        <dbReference type="PROSITE" id="PS50110"/>
    </source>
</evidence>